<protein>
    <submittedName>
        <fullName evidence="1">Uncharacterized protein</fullName>
    </submittedName>
</protein>
<dbReference type="InterPro" id="IPR027417">
    <property type="entry name" value="P-loop_NTPase"/>
</dbReference>
<proteinExistence type="predicted"/>
<dbReference type="Proteomes" id="UP000657006">
    <property type="component" value="Unassembled WGS sequence"/>
</dbReference>
<organism evidence="1 2">
    <name type="scientific">Bianquea renquensis</name>
    <dbReference type="NCBI Taxonomy" id="2763661"/>
    <lineage>
        <taxon>Bacteria</taxon>
        <taxon>Bacillati</taxon>
        <taxon>Bacillota</taxon>
        <taxon>Clostridia</taxon>
        <taxon>Eubacteriales</taxon>
        <taxon>Bianqueaceae</taxon>
        <taxon>Bianquea</taxon>
    </lineage>
</organism>
<dbReference type="RefSeq" id="WP_177719789.1">
    <property type="nucleotide sequence ID" value="NZ_JACRSQ010000011.1"/>
</dbReference>
<dbReference type="Gene3D" id="3.40.50.300">
    <property type="entry name" value="P-loop containing nucleotide triphosphate hydrolases"/>
    <property type="match status" value="1"/>
</dbReference>
<evidence type="ECO:0000313" key="2">
    <source>
        <dbReference type="Proteomes" id="UP000657006"/>
    </source>
</evidence>
<sequence length="271" mass="30889">MKRYLDRPHMCPVVELDLDDSNLESILSLQYGRYLRREPGDIPAGLHIIEERIGDSQYAIMACGETKITEHPLSEIDDILYDHTQVEDQFFGLHAGAVARGEKGYIFAAPTTAGKTTLTTYLVQQGFSYVTDDCVLINMDTYQITPYPKPVHLRDGGFAVLAQMGLVPPKIEHCCHEEVERYIYTPEDQAAGQLEIGALFFIERTEKINQVMPLSPLDAMQMLMKGPIAHRKVDSRYLRFLAELSKRRCKRLQYSSLEYVKAWIEEDMAHG</sequence>
<gene>
    <name evidence="1" type="ORF">H8730_08695</name>
</gene>
<name>A0A926I1T6_9FIRM</name>
<reference evidence="1" key="1">
    <citation type="submission" date="2020-08" db="EMBL/GenBank/DDBJ databases">
        <title>Genome public.</title>
        <authorList>
            <person name="Liu C."/>
            <person name="Sun Q."/>
        </authorList>
    </citation>
    <scope>NUCLEOTIDE SEQUENCE</scope>
    <source>
        <strain evidence="1">NSJ-32</strain>
    </source>
</reference>
<dbReference type="SUPFAM" id="SSF53795">
    <property type="entry name" value="PEP carboxykinase-like"/>
    <property type="match status" value="1"/>
</dbReference>
<evidence type="ECO:0000313" key="1">
    <source>
        <dbReference type="EMBL" id="MBC8543620.1"/>
    </source>
</evidence>
<accession>A0A926I1T6</accession>
<dbReference type="AlphaFoldDB" id="A0A926I1T6"/>
<dbReference type="EMBL" id="JACRSQ010000011">
    <property type="protein sequence ID" value="MBC8543620.1"/>
    <property type="molecule type" value="Genomic_DNA"/>
</dbReference>
<keyword evidence="2" id="KW-1185">Reference proteome</keyword>
<comment type="caution">
    <text evidence="1">The sequence shown here is derived from an EMBL/GenBank/DDBJ whole genome shotgun (WGS) entry which is preliminary data.</text>
</comment>